<protein>
    <submittedName>
        <fullName evidence="3">AarF domain-containing protein kinase 1</fullName>
    </submittedName>
</protein>
<dbReference type="STRING" id="157652.A0A371ETD8"/>
<dbReference type="PANTHER" id="PTHR43173:SF28">
    <property type="entry name" value="AARF DOMAIN CONTAINING KINASE 5"/>
    <property type="match status" value="1"/>
</dbReference>
<keyword evidence="4" id="KW-1185">Reference proteome</keyword>
<keyword evidence="3" id="KW-0418">Kinase</keyword>
<dbReference type="PANTHER" id="PTHR43173">
    <property type="entry name" value="ABC1 FAMILY PROTEIN"/>
    <property type="match status" value="1"/>
</dbReference>
<feature type="signal peptide" evidence="1">
    <location>
        <begin position="1"/>
        <end position="28"/>
    </location>
</feature>
<dbReference type="AlphaFoldDB" id="A0A371ETD8"/>
<comment type="caution">
    <text evidence="3">The sequence shown here is derived from an EMBL/GenBank/DDBJ whole genome shotgun (WGS) entry which is preliminary data.</text>
</comment>
<gene>
    <name evidence="3" type="primary">Adck1</name>
    <name evidence="3" type="ORF">CR513_51586</name>
</gene>
<reference evidence="3" key="1">
    <citation type="submission" date="2018-05" db="EMBL/GenBank/DDBJ databases">
        <title>Draft genome of Mucuna pruriens seed.</title>
        <authorList>
            <person name="Nnadi N.E."/>
            <person name="Vos R."/>
            <person name="Hasami M.H."/>
            <person name="Devisetty U.K."/>
            <person name="Aguiy J.C."/>
        </authorList>
    </citation>
    <scope>NUCLEOTIDE SEQUENCE [LARGE SCALE GENOMIC DNA]</scope>
    <source>
        <strain evidence="3">JCA_2017</strain>
    </source>
</reference>
<dbReference type="InterPro" id="IPR011009">
    <property type="entry name" value="Kinase-like_dom_sf"/>
</dbReference>
<evidence type="ECO:0000256" key="1">
    <source>
        <dbReference type="SAM" id="SignalP"/>
    </source>
</evidence>
<evidence type="ECO:0000313" key="4">
    <source>
        <dbReference type="Proteomes" id="UP000257109"/>
    </source>
</evidence>
<keyword evidence="3" id="KW-0808">Transferase</keyword>
<feature type="domain" description="ABC1 atypical kinase-like" evidence="2">
    <location>
        <begin position="135"/>
        <end position="286"/>
    </location>
</feature>
<feature type="chain" id="PRO_5016563333" evidence="1">
    <location>
        <begin position="29"/>
        <end position="287"/>
    </location>
</feature>
<dbReference type="OrthoDB" id="427480at2759"/>
<keyword evidence="1" id="KW-0732">Signal</keyword>
<dbReference type="EMBL" id="QJKJ01012158">
    <property type="protein sequence ID" value="RDX69318.1"/>
    <property type="molecule type" value="Genomic_DNA"/>
</dbReference>
<proteinExistence type="predicted"/>
<dbReference type="InterPro" id="IPR051130">
    <property type="entry name" value="Mito_struct-func_regulator"/>
</dbReference>
<dbReference type="InterPro" id="IPR004147">
    <property type="entry name" value="ABC1_dom"/>
</dbReference>
<evidence type="ECO:0000259" key="2">
    <source>
        <dbReference type="Pfam" id="PF03109"/>
    </source>
</evidence>
<name>A0A371ETD8_MUCPR</name>
<dbReference type="SUPFAM" id="SSF56112">
    <property type="entry name" value="Protein kinase-like (PK-like)"/>
    <property type="match status" value="1"/>
</dbReference>
<dbReference type="Pfam" id="PF03109">
    <property type="entry name" value="ABC1"/>
    <property type="match status" value="1"/>
</dbReference>
<organism evidence="3 4">
    <name type="scientific">Mucuna pruriens</name>
    <name type="common">Velvet bean</name>
    <name type="synonym">Dolichos pruriens</name>
    <dbReference type="NCBI Taxonomy" id="157652"/>
    <lineage>
        <taxon>Eukaryota</taxon>
        <taxon>Viridiplantae</taxon>
        <taxon>Streptophyta</taxon>
        <taxon>Embryophyta</taxon>
        <taxon>Tracheophyta</taxon>
        <taxon>Spermatophyta</taxon>
        <taxon>Magnoliopsida</taxon>
        <taxon>eudicotyledons</taxon>
        <taxon>Gunneridae</taxon>
        <taxon>Pentapetalae</taxon>
        <taxon>rosids</taxon>
        <taxon>fabids</taxon>
        <taxon>Fabales</taxon>
        <taxon>Fabaceae</taxon>
        <taxon>Papilionoideae</taxon>
        <taxon>50 kb inversion clade</taxon>
        <taxon>NPAAA clade</taxon>
        <taxon>indigoferoid/millettioid clade</taxon>
        <taxon>Phaseoleae</taxon>
        <taxon>Mucuna</taxon>
    </lineage>
</organism>
<sequence>MTSKPFNFPAKRTTALFLITATAAAAAAQTTNSAVPSPLPVLSADKIGGEIHGLIRTARAVSAVASTVVDYEFSLRGLQKDSDQYRQAISQVHLRSAKRFLKLCEANKGFYVKAGQFVATQKVLPREYSSTFSSLQDQVAPLPFKVIKEVLKDSLGPDFSEMFQSIDEQPVAAASIAQVHHAVLKSGHEVAIKVQYPWIEQQMNFDARTVYFLSKTIAWLYPQYRLEWLPLAIAKSLSSELDFVQEARNSEIAAKKFRNNKIVRIPQIFWDLTTRLVLTMQFYTGHK</sequence>
<feature type="non-terminal residue" evidence="3">
    <location>
        <position position="287"/>
    </location>
</feature>
<dbReference type="Proteomes" id="UP000257109">
    <property type="component" value="Unassembled WGS sequence"/>
</dbReference>
<dbReference type="GO" id="GO:0016301">
    <property type="term" value="F:kinase activity"/>
    <property type="evidence" value="ECO:0007669"/>
    <property type="project" value="UniProtKB-KW"/>
</dbReference>
<accession>A0A371ETD8</accession>
<evidence type="ECO:0000313" key="3">
    <source>
        <dbReference type="EMBL" id="RDX69318.1"/>
    </source>
</evidence>